<comment type="caution">
    <text evidence="2">The sequence shown here is derived from an EMBL/GenBank/DDBJ whole genome shotgun (WGS) entry which is preliminary data.</text>
</comment>
<evidence type="ECO:0000313" key="3">
    <source>
        <dbReference type="EMBL" id="MDR8754588.1"/>
    </source>
</evidence>
<organism evidence="2 4">
    <name type="scientific">Burkholderia pseudomultivorans</name>
    <dbReference type="NCBI Taxonomy" id="1207504"/>
    <lineage>
        <taxon>Bacteria</taxon>
        <taxon>Pseudomonadati</taxon>
        <taxon>Pseudomonadota</taxon>
        <taxon>Betaproteobacteria</taxon>
        <taxon>Burkholderiales</taxon>
        <taxon>Burkholderiaceae</taxon>
        <taxon>Burkholderia</taxon>
        <taxon>Burkholderia cepacia complex</taxon>
    </lineage>
</organism>
<reference evidence="2 4" key="1">
    <citation type="submission" date="2015-11" db="EMBL/GenBank/DDBJ databases">
        <title>Expanding the genomic diversity of Burkholderia species for the development of highly accurate diagnostics.</title>
        <authorList>
            <person name="Sahl J."/>
            <person name="Keim P."/>
            <person name="Wagner D."/>
        </authorList>
    </citation>
    <scope>NUCLEOTIDE SEQUENCE [LARGE SCALE GENOMIC DNA]</scope>
    <source>
        <strain evidence="2 4">MSMB368WGS</strain>
    </source>
</reference>
<dbReference type="EMBL" id="LPJR01000027">
    <property type="protein sequence ID" value="KWF30483.1"/>
    <property type="molecule type" value="Genomic_DNA"/>
</dbReference>
<evidence type="ECO:0008006" key="6">
    <source>
        <dbReference type="Google" id="ProtNLM"/>
    </source>
</evidence>
<gene>
    <name evidence="3" type="ORF">FEQ00_03011</name>
    <name evidence="2" type="ORF">WT56_13720</name>
</gene>
<feature type="transmembrane region" description="Helical" evidence="1">
    <location>
        <begin position="34"/>
        <end position="53"/>
    </location>
</feature>
<keyword evidence="1" id="KW-0812">Transmembrane</keyword>
<dbReference type="InterPro" id="IPR021347">
    <property type="entry name" value="DUF2964"/>
</dbReference>
<evidence type="ECO:0000256" key="1">
    <source>
        <dbReference type="SAM" id="Phobius"/>
    </source>
</evidence>
<dbReference type="Proteomes" id="UP001248067">
    <property type="component" value="Unassembled WGS sequence"/>
</dbReference>
<dbReference type="RefSeq" id="WP_060241261.1">
    <property type="nucleotide sequence ID" value="NZ_CADFDQ010000007.1"/>
</dbReference>
<proteinExistence type="predicted"/>
<dbReference type="Pfam" id="PF11177">
    <property type="entry name" value="DUF2964"/>
    <property type="match status" value="1"/>
</dbReference>
<dbReference type="AlphaFoldDB" id="A0A132EIU1"/>
<protein>
    <recommendedName>
        <fullName evidence="6">DUF2964 domain-containing protein</fullName>
    </recommendedName>
</protein>
<keyword evidence="5" id="KW-1185">Reference proteome</keyword>
<keyword evidence="1" id="KW-1133">Transmembrane helix</keyword>
<evidence type="ECO:0000313" key="4">
    <source>
        <dbReference type="Proteomes" id="UP000062912"/>
    </source>
</evidence>
<evidence type="ECO:0000313" key="2">
    <source>
        <dbReference type="EMBL" id="KWF30483.1"/>
    </source>
</evidence>
<accession>A0A132EIU1</accession>
<dbReference type="EMBL" id="VJSY01000020">
    <property type="protein sequence ID" value="MDR8754588.1"/>
    <property type="molecule type" value="Genomic_DNA"/>
</dbReference>
<reference evidence="3 5" key="2">
    <citation type="submission" date="2019-06" db="EMBL/GenBank/DDBJ databases">
        <title>Evolution of Burkholderia multivorans in the lungs of Cystic Fibrosis patients.</title>
        <authorList>
            <person name="Moreira L.M."/>
        </authorList>
    </citation>
    <scope>NUCLEOTIDE SEQUENCE [LARGE SCALE GENOMIC DNA]</scope>
    <source>
        <strain evidence="3 5">VC13239</strain>
    </source>
</reference>
<keyword evidence="1" id="KW-0472">Membrane</keyword>
<dbReference type="Proteomes" id="UP000062912">
    <property type="component" value="Unassembled WGS sequence"/>
</dbReference>
<evidence type="ECO:0000313" key="5">
    <source>
        <dbReference type="Proteomes" id="UP001248067"/>
    </source>
</evidence>
<name>A0A132EIU1_9BURK</name>
<sequence>MTGHTFRLALATLCVFVALGAAIGVLHAMLFDGSRVFCFSVIAFTAGVAGFVLSGMPSSPDAR</sequence>